<evidence type="ECO:0000313" key="6">
    <source>
        <dbReference type="Proteomes" id="UP001368318"/>
    </source>
</evidence>
<keyword evidence="1" id="KW-0175">Coiled coil</keyword>
<feature type="region of interest" description="Disordered" evidence="2">
    <location>
        <begin position="319"/>
        <end position="340"/>
    </location>
</feature>
<feature type="coiled-coil region" evidence="1">
    <location>
        <begin position="590"/>
        <end position="658"/>
    </location>
</feature>
<evidence type="ECO:0000256" key="1">
    <source>
        <dbReference type="SAM" id="Coils"/>
    </source>
</evidence>
<proteinExistence type="predicted"/>
<dbReference type="AlphaFoldDB" id="A0AAU6PAN6"/>
<dbReference type="EMBL" id="CP136925">
    <property type="protein sequence ID" value="WXA14608.1"/>
    <property type="molecule type" value="Genomic_DNA"/>
</dbReference>
<gene>
    <name evidence="5" type="ORF">R3L15_06920</name>
    <name evidence="4" type="ORF">R3L16_00480</name>
</gene>
<evidence type="ECO:0000256" key="2">
    <source>
        <dbReference type="SAM" id="MobiDB-lite"/>
    </source>
</evidence>
<accession>A0AAU6PAN6</accession>
<dbReference type="RefSeq" id="WP_338734094.1">
    <property type="nucleotide sequence ID" value="NZ_CP136924.1"/>
</dbReference>
<evidence type="ECO:0000256" key="3">
    <source>
        <dbReference type="SAM" id="SignalP"/>
    </source>
</evidence>
<feature type="signal peptide" evidence="3">
    <location>
        <begin position="1"/>
        <end position="20"/>
    </location>
</feature>
<dbReference type="EMBL" id="CP136924">
    <property type="protein sequence ID" value="WXA02968.1"/>
    <property type="molecule type" value="Genomic_DNA"/>
</dbReference>
<reference evidence="5 6" key="1">
    <citation type="submission" date="2023-10" db="EMBL/GenBank/DDBJ databases">
        <title>Culture-based analysis of two novel bacteria associated with mangrove crab gills.</title>
        <authorList>
            <person name="Yang X."/>
            <person name="Garuglieri E."/>
            <person name="Van Goethem M.W."/>
            <person name="Fusi M."/>
            <person name="Marasco R."/>
            <person name="Daffonchio D.G."/>
        </authorList>
    </citation>
    <scope>NUCLEOTIDE SEQUENCE</scope>
    <source>
        <strain evidence="5">UG2-1</strain>
        <strain evidence="4">UG2-2</strain>
        <strain evidence="6">UG2_2</strain>
    </source>
</reference>
<feature type="compositionally biased region" description="Basic and acidic residues" evidence="2">
    <location>
        <begin position="330"/>
        <end position="340"/>
    </location>
</feature>
<dbReference type="NCBIfam" id="TIGR03519">
    <property type="entry name" value="T9SS_PorP_fam"/>
    <property type="match status" value="1"/>
</dbReference>
<sequence>MKALLFAIISFFCIMQIAYSQEDGIVALALPLRNSLTYNQHINTPTFSFVRQQYKYISITNKREWMQFENAPVSYLVSYSGRFRENIGIGISAFQQNYGVLTTFGGILNFAYNARLQRDNNLTFGINVGAYQSGINDGNVVTNTPDPSLENIPSNFLLSVSPGINYGTVFLDFGVTVNNLVLYNFTSSELLKDNPEQSIQLHAMYTGYMNSRGFFDETKFTGLIKSEFKDDNTIFSGGIMLTVPKGIWAQAGYNTLYGAYGGLGLHLTEQISIEYNYEKAVGDLATLGSAHEITLAYKFKNRERYDYSREDRVSALISSKPKKKQYSQADKAKAEANRKAAAKAKEEARLAAEVKAEEQARLAAEAKAKAEAEEQVRLAEEAKAKAEAEEQARLAAEAKAKAEAEEQVRLAAEAEAKAEAEEQARLAAEAKAKAEAEEQVRLAAEAKAKAEAEEQVRLAEEAKAKAEAEEQARLAAEAKAKAEAEEQVRLAAEAKAKAEAEEQAKLALEEAKIDSIPVANDDLSKSMNEMAESVETARKSQVELLNKLEKAVDIKDQDLKDLKRENDLSEQGIYLDPKPFKSTTAENRRIEALKIELEQTIAARSQAIKELELLQNQREEEIGVIQLDEVFLFYQKKLKTLKEQQAQALQTKAALEARLEKINIATEYERKRRIKRALYKNEEDRYVQDSLKLEDIRKNTALSTKPLLEEDFDFGEQRTSSIQILKNVTNTDSGYYIVLAVHTDVAKRDDFLKKAVSAGEKNINFFYDVNTSKYYIYNKKYNNIGAANSALKEKGNQPYNSKISIVKIE</sequence>
<organism evidence="5">
    <name type="scientific">Mangrovimonas cancribranchiae</name>
    <dbReference type="NCBI Taxonomy" id="3080055"/>
    <lineage>
        <taxon>Bacteria</taxon>
        <taxon>Pseudomonadati</taxon>
        <taxon>Bacteroidota</taxon>
        <taxon>Flavobacteriia</taxon>
        <taxon>Flavobacteriales</taxon>
        <taxon>Flavobacteriaceae</taxon>
        <taxon>Mangrovimonas</taxon>
    </lineage>
</organism>
<feature type="chain" id="PRO_5044713044" evidence="3">
    <location>
        <begin position="21"/>
        <end position="809"/>
    </location>
</feature>
<dbReference type="Proteomes" id="UP001368318">
    <property type="component" value="Chromosome"/>
</dbReference>
<dbReference type="KEGG" id="mcaa:R3L15_06920"/>
<dbReference type="Pfam" id="PF11751">
    <property type="entry name" value="PorP_SprF"/>
    <property type="match status" value="1"/>
</dbReference>
<evidence type="ECO:0000313" key="5">
    <source>
        <dbReference type="EMBL" id="WXA14608.1"/>
    </source>
</evidence>
<evidence type="ECO:0000313" key="4">
    <source>
        <dbReference type="EMBL" id="WXA02968.1"/>
    </source>
</evidence>
<dbReference type="InterPro" id="IPR019861">
    <property type="entry name" value="PorP/SprF_Bacteroidetes"/>
</dbReference>
<name>A0AAU6PAN6_9FLAO</name>
<keyword evidence="6" id="KW-1185">Reference proteome</keyword>
<keyword evidence="3" id="KW-0732">Signal</keyword>
<protein>
    <submittedName>
        <fullName evidence="5">PorP/SprF family type IX secretion system membrane protein</fullName>
    </submittedName>
</protein>